<reference evidence="2" key="2">
    <citation type="submission" date="2020-09" db="EMBL/GenBank/DDBJ databases">
        <authorList>
            <person name="Sun Q."/>
            <person name="Ohkuma M."/>
        </authorList>
    </citation>
    <scope>NUCLEOTIDE SEQUENCE</scope>
    <source>
        <strain evidence="2">JCM 4403</strain>
    </source>
</reference>
<feature type="domain" description="FAD-binding FR-type" evidence="1">
    <location>
        <begin position="23"/>
        <end position="134"/>
    </location>
</feature>
<dbReference type="InterPro" id="IPR039261">
    <property type="entry name" value="FNR_nucleotide-bd"/>
</dbReference>
<reference evidence="2" key="1">
    <citation type="journal article" date="2014" name="Int. J. Syst. Evol. Microbiol.">
        <title>Complete genome sequence of Corynebacterium casei LMG S-19264T (=DSM 44701T), isolated from a smear-ripened cheese.</title>
        <authorList>
            <consortium name="US DOE Joint Genome Institute (JGI-PGF)"/>
            <person name="Walter F."/>
            <person name="Albersmeier A."/>
            <person name="Kalinowski J."/>
            <person name="Ruckert C."/>
        </authorList>
    </citation>
    <scope>NUCLEOTIDE SEQUENCE</scope>
    <source>
        <strain evidence="2">JCM 4403</strain>
    </source>
</reference>
<dbReference type="Pfam" id="PF04954">
    <property type="entry name" value="SIP"/>
    <property type="match status" value="1"/>
</dbReference>
<dbReference type="InterPro" id="IPR007037">
    <property type="entry name" value="SIP_rossman_dom"/>
</dbReference>
<dbReference type="GO" id="GO:0016491">
    <property type="term" value="F:oxidoreductase activity"/>
    <property type="evidence" value="ECO:0007669"/>
    <property type="project" value="InterPro"/>
</dbReference>
<gene>
    <name evidence="2" type="ORF">GCM10010280_62830</name>
</gene>
<accession>A0A918C566</accession>
<evidence type="ECO:0000313" key="2">
    <source>
        <dbReference type="EMBL" id="GGR06489.1"/>
    </source>
</evidence>
<dbReference type="SUPFAM" id="SSF63380">
    <property type="entry name" value="Riboflavin synthase domain-like"/>
    <property type="match status" value="1"/>
</dbReference>
<dbReference type="AlphaFoldDB" id="A0A918C566"/>
<dbReference type="InterPro" id="IPR013113">
    <property type="entry name" value="SIP_FAD-bd"/>
</dbReference>
<proteinExistence type="predicted"/>
<dbReference type="Gene3D" id="2.40.30.10">
    <property type="entry name" value="Translation factors"/>
    <property type="match status" value="1"/>
</dbReference>
<dbReference type="PANTHER" id="PTHR30157:SF0">
    <property type="entry name" value="NADPH-DEPENDENT FERRIC-CHELATE REDUCTASE"/>
    <property type="match status" value="1"/>
</dbReference>
<evidence type="ECO:0000259" key="1">
    <source>
        <dbReference type="PROSITE" id="PS51384"/>
    </source>
</evidence>
<keyword evidence="3" id="KW-1185">Reference proteome</keyword>
<name>A0A918C566_9ACTN</name>
<dbReference type="Proteomes" id="UP000656732">
    <property type="component" value="Unassembled WGS sequence"/>
</dbReference>
<sequence length="260" mass="28549">MPDGTVKPARRPSLNPLEHLFAKQRLDGVVTETGSVTPTMKRIRISADGLGGTAVPPGRHIRIQINDPLSLYGILRPGETLRTYSVWDQSADGREVEIRAHLYDGEGIGLRWARDVQVGQEVSFWGPLGDFDLRADAPYHVFVGEETASAAFGPMIRALGPEARVYGVLESETPDDEVPVPGPHVLRRAHRKGTSAVSSQALLGAVSELELPEEIGMAYVAGEARTCQAVRDHLVHVRKWPRTQIKVKPFWTPGKKGLHH</sequence>
<protein>
    <submittedName>
        <fullName evidence="2">Siderophore-interacting protein</fullName>
    </submittedName>
</protein>
<dbReference type="PANTHER" id="PTHR30157">
    <property type="entry name" value="FERRIC REDUCTASE, NADPH-DEPENDENT"/>
    <property type="match status" value="1"/>
</dbReference>
<dbReference type="CDD" id="cd06193">
    <property type="entry name" value="siderophore_interacting"/>
    <property type="match status" value="1"/>
</dbReference>
<dbReference type="InterPro" id="IPR017938">
    <property type="entry name" value="Riboflavin_synthase-like_b-brl"/>
</dbReference>
<evidence type="ECO:0000313" key="3">
    <source>
        <dbReference type="Proteomes" id="UP000656732"/>
    </source>
</evidence>
<dbReference type="Gene3D" id="3.40.50.80">
    <property type="entry name" value="Nucleotide-binding domain of ferredoxin-NADP reductase (FNR) module"/>
    <property type="match status" value="1"/>
</dbReference>
<dbReference type="InterPro" id="IPR017927">
    <property type="entry name" value="FAD-bd_FR_type"/>
</dbReference>
<dbReference type="PROSITE" id="PS51384">
    <property type="entry name" value="FAD_FR"/>
    <property type="match status" value="1"/>
</dbReference>
<organism evidence="2 3">
    <name type="scientific">Streptomyces pilosus</name>
    <dbReference type="NCBI Taxonomy" id="28893"/>
    <lineage>
        <taxon>Bacteria</taxon>
        <taxon>Bacillati</taxon>
        <taxon>Actinomycetota</taxon>
        <taxon>Actinomycetes</taxon>
        <taxon>Kitasatosporales</taxon>
        <taxon>Streptomycetaceae</taxon>
        <taxon>Streptomyces</taxon>
    </lineage>
</organism>
<dbReference type="EMBL" id="BMTU01000019">
    <property type="protein sequence ID" value="GGR06489.1"/>
    <property type="molecule type" value="Genomic_DNA"/>
</dbReference>
<comment type="caution">
    <text evidence="2">The sequence shown here is derived from an EMBL/GenBank/DDBJ whole genome shotgun (WGS) entry which is preliminary data.</text>
</comment>
<dbReference type="Pfam" id="PF08021">
    <property type="entry name" value="FAD_binding_9"/>
    <property type="match status" value="1"/>
</dbReference>
<dbReference type="InterPro" id="IPR039374">
    <property type="entry name" value="SIP_fam"/>
</dbReference>
<dbReference type="RefSeq" id="WP_189561445.1">
    <property type="nucleotide sequence ID" value="NZ_BMTU01000019.1"/>
</dbReference>